<feature type="region of interest" description="Disordered" evidence="2">
    <location>
        <begin position="95"/>
        <end position="237"/>
    </location>
</feature>
<feature type="compositionally biased region" description="Basic and acidic residues" evidence="2">
    <location>
        <begin position="149"/>
        <end position="222"/>
    </location>
</feature>
<dbReference type="EMBL" id="JAFGDB010000092">
    <property type="protein sequence ID" value="MBN2067847.1"/>
    <property type="molecule type" value="Genomic_DNA"/>
</dbReference>
<proteinExistence type="predicted"/>
<dbReference type="AlphaFoldDB" id="A0A939C997"/>
<feature type="compositionally biased region" description="Pro residues" evidence="2">
    <location>
        <begin position="478"/>
        <end position="497"/>
    </location>
</feature>
<feature type="compositionally biased region" description="Basic and acidic residues" evidence="2">
    <location>
        <begin position="1"/>
        <end position="24"/>
    </location>
</feature>
<name>A0A939C997_9ARCH</name>
<evidence type="ECO:0000256" key="1">
    <source>
        <dbReference type="SAM" id="Coils"/>
    </source>
</evidence>
<feature type="region of interest" description="Disordered" evidence="2">
    <location>
        <begin position="474"/>
        <end position="506"/>
    </location>
</feature>
<evidence type="ECO:0000313" key="3">
    <source>
        <dbReference type="EMBL" id="MBN2067847.1"/>
    </source>
</evidence>
<gene>
    <name evidence="3" type="ORF">JW744_05245</name>
</gene>
<evidence type="ECO:0000313" key="4">
    <source>
        <dbReference type="Proteomes" id="UP000809243"/>
    </source>
</evidence>
<feature type="coiled-coil region" evidence="1">
    <location>
        <begin position="280"/>
        <end position="344"/>
    </location>
</feature>
<comment type="caution">
    <text evidence="3">The sequence shown here is derived from an EMBL/GenBank/DDBJ whole genome shotgun (WGS) entry which is preliminary data.</text>
</comment>
<organism evidence="3 4">
    <name type="scientific">Candidatus Iainarchaeum sp</name>
    <dbReference type="NCBI Taxonomy" id="3101447"/>
    <lineage>
        <taxon>Archaea</taxon>
        <taxon>Candidatus Iainarchaeota</taxon>
        <taxon>Candidatus Iainarchaeia</taxon>
        <taxon>Candidatus Iainarchaeales</taxon>
        <taxon>Candidatus Iainarchaeaceae</taxon>
        <taxon>Candidatus Iainarchaeum</taxon>
    </lineage>
</organism>
<evidence type="ECO:0000256" key="2">
    <source>
        <dbReference type="SAM" id="MobiDB-lite"/>
    </source>
</evidence>
<feature type="region of interest" description="Disordered" evidence="2">
    <location>
        <begin position="593"/>
        <end position="636"/>
    </location>
</feature>
<feature type="compositionally biased region" description="Basic and acidic residues" evidence="2">
    <location>
        <begin position="105"/>
        <end position="142"/>
    </location>
</feature>
<dbReference type="Proteomes" id="UP000809243">
    <property type="component" value="Unassembled WGS sequence"/>
</dbReference>
<feature type="compositionally biased region" description="Basic and acidic residues" evidence="2">
    <location>
        <begin position="42"/>
        <end position="65"/>
    </location>
</feature>
<keyword evidence="1" id="KW-0175">Coiled coil</keyword>
<protein>
    <submittedName>
        <fullName evidence="3">Uncharacterized protein</fullName>
    </submittedName>
</protein>
<reference evidence="3" key="1">
    <citation type="submission" date="2021-01" db="EMBL/GenBank/DDBJ databases">
        <title>Active Sulfur Cycling in an Early Earth Analoge.</title>
        <authorList>
            <person name="Hahn C.R."/>
            <person name="Youssef N.H."/>
            <person name="Elshahed M."/>
        </authorList>
    </citation>
    <scope>NUCLEOTIDE SEQUENCE</scope>
    <source>
        <strain evidence="3">Zod_Metabat.1151</strain>
    </source>
</reference>
<feature type="non-terminal residue" evidence="3">
    <location>
        <position position="1"/>
    </location>
</feature>
<feature type="region of interest" description="Disordered" evidence="2">
    <location>
        <begin position="1"/>
        <end position="81"/>
    </location>
</feature>
<accession>A0A939C997</accession>
<sequence length="835" mass="95607">AEAKKAEEEKKPEEEKPKEKKESAIGRFFSRLKFWGKKKAGEKKGEKPEETPAPKPIEKKPEEIVTQRVSPGEVSIQPSQRVERALEELKRMIATQQKAAAEMQAAEKKAEEKKPAAEKKPEEKPGKKEEEKKPEKKEEKPAIGKPALKKPEEKKAEEKPGKKEEGKKPLAEKPGKKEEKKPEEKKGEKKPGKKEEEKKLKEEEKKPDKEEKKAKPGKEKEVIQPAPPVKNIPLEQAPPEIKDAIRFVKLSSRARGWYGDTLSHKKASLSGWRLRKRMKLHNLRKKAKKKKLTAKEKKLKRKLEKDQRNLGERLRVIEDELKVLKKIESVRKSEEKQLEQQVKAAGIQIPKKELLSLEKGKPSFRSREDLQATADAIKAVAEEMAELVTIIPAMLPQPEEKLGLDKEIDATQRMIKGLEKAFYKRKISFNQFRGKLFEYQAKLNEMKIKKKFLEEGQVPEQKVISLKPSAPEVKAAPAPRPFIPRPMPRQIPRPQPEMPRERVSISPESAKTLERLASRAAVMPRIPPIRERIIERIIERPPEKHIEKPEVEAEKKAVAIEKAIERIEEKPEKKEEIIKEAEKPQVVERVIERIKERPKPAEKPRVVKKPKPAERAEKPKAAEREKAVEKPKAAEKPKPIEVEVKPVLGKDVEKAISEKLAGKISKAQMRNIEQQLTELMEKHDIPGVQLAEHIKSMDSGTLVSDFHKLISIIEEQRAERRTEIIKPAPGFETSAAITGKKKEKITGVEREIIKAKIETDFDRLLNLIKLKGIIGAEEAASQLGMDKKQVKEYAEVLERSRLLKVVYPPIGTMKLAYPGYLQWLEDQKKQKKKKK</sequence>